<gene>
    <name evidence="1" type="ordered locus">BARCL_1241</name>
</gene>
<dbReference type="HOGENOM" id="CLU_2068477_0_0_5"/>
<dbReference type="STRING" id="696125.BARCL_1241"/>
<name>E6YJ75_BARC7</name>
<reference evidence="1 2" key="2">
    <citation type="journal article" date="2011" name="PLoS Genet.">
        <title>Parallel evolution of a type IV secretion system in radiating lineages of the host-restricted bacterial pathogen Bartonella.</title>
        <authorList>
            <person name="Engel P."/>
            <person name="Salzburger W."/>
            <person name="Liesch M."/>
            <person name="Chang C.C."/>
            <person name="Maruyama S."/>
            <person name="Lanz C."/>
            <person name="Calteau A."/>
            <person name="Lajus A."/>
            <person name="Medigue C."/>
            <person name="Schuster S.C."/>
            <person name="Dehio C."/>
        </authorList>
    </citation>
    <scope>NUCLEOTIDE SEQUENCE [LARGE SCALE GENOMIC DNA]</scope>
    <source>
        <strain evidence="2">CIP 104772 / 73</strain>
    </source>
</reference>
<sequence length="118" mass="13413">MSLWHSIRVSSHTLPFNIGTLKSTRTSTRFPVTSTSSSVRNSITVFSFSLSFKPSSSLQRALLLSHYPLALGIQPSQYSFIFYHSVFSKTIFSDALLKNTRFLFFLHKILFLLCNKKG</sequence>
<accession>E6YJ75</accession>
<reference evidence="2" key="1">
    <citation type="submission" date="2009-11" db="EMBL/GenBank/DDBJ databases">
        <title>Genome sequencing of Bartonella species and comparative genomics.</title>
        <authorList>
            <person name="Engel P."/>
            <person name="Salzburger W."/>
            <person name="Marius L."/>
            <person name="Chao-Chin C."/>
            <person name="Soichi M."/>
            <person name="Christa L."/>
            <person name="Alexandra C."/>
            <person name="Aurelie L."/>
            <person name="Claudine M."/>
            <person name="Stephan S.C."/>
            <person name="Christoph D."/>
        </authorList>
    </citation>
    <scope>NUCLEOTIDE SEQUENCE [LARGE SCALE GENOMIC DNA]</scope>
    <source>
        <strain evidence="2">CIP 104772 / 73</strain>
    </source>
</reference>
<evidence type="ECO:0000313" key="1">
    <source>
        <dbReference type="EMBL" id="CBI76913.1"/>
    </source>
</evidence>
<dbReference type="Proteomes" id="UP000009101">
    <property type="component" value="Chromosome"/>
</dbReference>
<dbReference type="EMBL" id="FN645454">
    <property type="protein sequence ID" value="CBI76913.1"/>
    <property type="molecule type" value="Genomic_DNA"/>
</dbReference>
<protein>
    <submittedName>
        <fullName evidence="1">Uncharacterized protein</fullName>
    </submittedName>
</protein>
<dbReference type="AlphaFoldDB" id="E6YJ75"/>
<evidence type="ECO:0000313" key="2">
    <source>
        <dbReference type="Proteomes" id="UP000009101"/>
    </source>
</evidence>
<proteinExistence type="predicted"/>
<dbReference type="KEGG" id="bcd:BARCL_1241"/>
<keyword evidence="2" id="KW-1185">Reference proteome</keyword>
<organism evidence="1 2">
    <name type="scientific">Bartonella clarridgeiae (strain CCUG 45776 / CIP 104772 / 73)</name>
    <dbReference type="NCBI Taxonomy" id="696125"/>
    <lineage>
        <taxon>Bacteria</taxon>
        <taxon>Pseudomonadati</taxon>
        <taxon>Pseudomonadota</taxon>
        <taxon>Alphaproteobacteria</taxon>
        <taxon>Hyphomicrobiales</taxon>
        <taxon>Bartonellaceae</taxon>
        <taxon>Bartonella</taxon>
    </lineage>
</organism>